<dbReference type="PANTHER" id="PTHR11071">
    <property type="entry name" value="PEPTIDYL-PROLYL CIS-TRANS ISOMERASE"/>
    <property type="match status" value="1"/>
</dbReference>
<comment type="function">
    <text evidence="4">PPIases accelerate the folding of proteins. It catalyzes the cis-trans isomerization of proline imidic peptide bonds in oligopeptides.</text>
</comment>
<dbReference type="InterPro" id="IPR024936">
    <property type="entry name" value="Cyclophilin-type_PPIase"/>
</dbReference>
<evidence type="ECO:0000256" key="3">
    <source>
        <dbReference type="ARBA" id="ARBA00023235"/>
    </source>
</evidence>
<dbReference type="InterPro" id="IPR002130">
    <property type="entry name" value="Cyclophilin-type_PPIase_dom"/>
</dbReference>
<reference evidence="6" key="1">
    <citation type="submission" date="2024-02" db="EMBL/GenBank/DDBJ databases">
        <authorList>
            <consortium name="ELIXIR-Norway"/>
            <consortium name="Elixir Norway"/>
        </authorList>
    </citation>
    <scope>NUCLEOTIDE SEQUENCE</scope>
</reference>
<dbReference type="InterPro" id="IPR029000">
    <property type="entry name" value="Cyclophilin-like_dom_sf"/>
</dbReference>
<gene>
    <name evidence="6" type="ORF">CSSPTR1EN2_LOCUS5307</name>
</gene>
<protein>
    <recommendedName>
        <fullName evidence="4">Peptidyl-prolyl cis-trans isomerase</fullName>
        <shortName evidence="4">PPIase</shortName>
        <ecNumber evidence="4">5.2.1.8</ecNumber>
    </recommendedName>
</protein>
<accession>A0ABP0TN65</accession>
<dbReference type="Gene3D" id="2.40.100.10">
    <property type="entry name" value="Cyclophilin-like"/>
    <property type="match status" value="1"/>
</dbReference>
<dbReference type="PROSITE" id="PS50072">
    <property type="entry name" value="CSA_PPIASE_2"/>
    <property type="match status" value="1"/>
</dbReference>
<dbReference type="EC" id="5.2.1.8" evidence="4"/>
<dbReference type="Pfam" id="PF00160">
    <property type="entry name" value="Pro_isomerase"/>
    <property type="match status" value="1"/>
</dbReference>
<dbReference type="SUPFAM" id="SSF50891">
    <property type="entry name" value="Cyclophilin-like"/>
    <property type="match status" value="1"/>
</dbReference>
<evidence type="ECO:0000256" key="4">
    <source>
        <dbReference type="RuleBase" id="RU363019"/>
    </source>
</evidence>
<evidence type="ECO:0000259" key="5">
    <source>
        <dbReference type="PROSITE" id="PS50072"/>
    </source>
</evidence>
<evidence type="ECO:0000313" key="6">
    <source>
        <dbReference type="EMBL" id="CAK9200179.1"/>
    </source>
</evidence>
<feature type="domain" description="PPIase cyclophilin-type" evidence="5">
    <location>
        <begin position="22"/>
        <end position="166"/>
    </location>
</feature>
<name>A0ABP0TN65_9BRYO</name>
<dbReference type="PRINTS" id="PR00153">
    <property type="entry name" value="CSAPPISMRASE"/>
</dbReference>
<keyword evidence="3 4" id="KW-0413">Isomerase</keyword>
<sequence length="170" mass="18698">MTIMPPQVFLEVMIGDKKLVQKIIIDLFNSTVPKTVENFRCLCTGEKGKKYKGSYFHRVIKGKFAQGGDFTLGNGQGGDSIYGGNFNDENFTHKHDAVGIVSMANQGRNSNKSQFIISMNPLPWLNGKHVVFGRVIDGLNVLMAIDSVGNTDGIPFKPIIIANCGQMKKM</sequence>
<proteinExistence type="inferred from homology"/>
<evidence type="ECO:0000313" key="7">
    <source>
        <dbReference type="Proteomes" id="UP001497512"/>
    </source>
</evidence>
<dbReference type="EMBL" id="OZ019904">
    <property type="protein sequence ID" value="CAK9200179.1"/>
    <property type="molecule type" value="Genomic_DNA"/>
</dbReference>
<evidence type="ECO:0000256" key="1">
    <source>
        <dbReference type="ARBA" id="ARBA00007365"/>
    </source>
</evidence>
<organism evidence="6 7">
    <name type="scientific">Sphagnum troendelagicum</name>
    <dbReference type="NCBI Taxonomy" id="128251"/>
    <lineage>
        <taxon>Eukaryota</taxon>
        <taxon>Viridiplantae</taxon>
        <taxon>Streptophyta</taxon>
        <taxon>Embryophyta</taxon>
        <taxon>Bryophyta</taxon>
        <taxon>Sphagnophytina</taxon>
        <taxon>Sphagnopsida</taxon>
        <taxon>Sphagnales</taxon>
        <taxon>Sphagnaceae</taxon>
        <taxon>Sphagnum</taxon>
    </lineage>
</organism>
<keyword evidence="2 4" id="KW-0697">Rotamase</keyword>
<dbReference type="PIRSF" id="PIRSF001467">
    <property type="entry name" value="Peptidylpro_ismrse"/>
    <property type="match status" value="1"/>
</dbReference>
<comment type="catalytic activity">
    <reaction evidence="4">
        <text>[protein]-peptidylproline (omega=180) = [protein]-peptidylproline (omega=0)</text>
        <dbReference type="Rhea" id="RHEA:16237"/>
        <dbReference type="Rhea" id="RHEA-COMP:10747"/>
        <dbReference type="Rhea" id="RHEA-COMP:10748"/>
        <dbReference type="ChEBI" id="CHEBI:83833"/>
        <dbReference type="ChEBI" id="CHEBI:83834"/>
        <dbReference type="EC" id="5.2.1.8"/>
    </reaction>
</comment>
<dbReference type="PANTHER" id="PTHR11071:SF561">
    <property type="entry name" value="PEPTIDYL-PROLYL CIS-TRANS ISOMERASE D-RELATED"/>
    <property type="match status" value="1"/>
</dbReference>
<dbReference type="Proteomes" id="UP001497512">
    <property type="component" value="Chromosome 12"/>
</dbReference>
<comment type="similarity">
    <text evidence="1 4">Belongs to the cyclophilin-type PPIase family.</text>
</comment>
<feature type="non-terminal residue" evidence="6">
    <location>
        <position position="170"/>
    </location>
</feature>
<keyword evidence="7" id="KW-1185">Reference proteome</keyword>
<evidence type="ECO:0000256" key="2">
    <source>
        <dbReference type="ARBA" id="ARBA00023110"/>
    </source>
</evidence>